<keyword evidence="2" id="KW-1185">Reference proteome</keyword>
<accession>A0AA36F5V1</accession>
<protein>
    <recommendedName>
        <fullName evidence="3">HTH CENPB-type domain-containing protein</fullName>
    </recommendedName>
</protein>
<reference evidence="1" key="1">
    <citation type="submission" date="2023-08" db="EMBL/GenBank/DDBJ databases">
        <authorList>
            <person name="Alioto T."/>
            <person name="Alioto T."/>
            <person name="Gomez Garrido J."/>
        </authorList>
    </citation>
    <scope>NUCLEOTIDE SEQUENCE</scope>
</reference>
<gene>
    <name evidence="1" type="ORF">OCTVUL_1B025652</name>
</gene>
<proteinExistence type="predicted"/>
<dbReference type="EMBL" id="OX597821">
    <property type="protein sequence ID" value="CAI9726921.1"/>
    <property type="molecule type" value="Genomic_DNA"/>
</dbReference>
<sequence length="179" mass="20909">MERPQNKPKKRFHDVIKGKLKTLEIDMDICQKLAEYRVSRARLSSAYEQAQVFHEELGLQHKCEHSERWLHRFNSRRVLQFCAVYGEKLDVTKPDAKELSARLNGDDLTERMDVDDYASTAHHYIDSKIVDMVKNTERHAYTGSYEDESSDENEEDVRARVSIDRLITLKPKLLAGLEE</sequence>
<organism evidence="1 2">
    <name type="scientific">Octopus vulgaris</name>
    <name type="common">Common octopus</name>
    <dbReference type="NCBI Taxonomy" id="6645"/>
    <lineage>
        <taxon>Eukaryota</taxon>
        <taxon>Metazoa</taxon>
        <taxon>Spiralia</taxon>
        <taxon>Lophotrochozoa</taxon>
        <taxon>Mollusca</taxon>
        <taxon>Cephalopoda</taxon>
        <taxon>Coleoidea</taxon>
        <taxon>Octopodiformes</taxon>
        <taxon>Octopoda</taxon>
        <taxon>Incirrata</taxon>
        <taxon>Octopodidae</taxon>
        <taxon>Octopus</taxon>
    </lineage>
</organism>
<dbReference type="Proteomes" id="UP001162480">
    <property type="component" value="Chromosome 8"/>
</dbReference>
<name>A0AA36F5V1_OCTVU</name>
<dbReference type="AlphaFoldDB" id="A0AA36F5V1"/>
<evidence type="ECO:0000313" key="2">
    <source>
        <dbReference type="Proteomes" id="UP001162480"/>
    </source>
</evidence>
<evidence type="ECO:0008006" key="3">
    <source>
        <dbReference type="Google" id="ProtNLM"/>
    </source>
</evidence>
<evidence type="ECO:0000313" key="1">
    <source>
        <dbReference type="EMBL" id="CAI9726921.1"/>
    </source>
</evidence>